<proteinExistence type="predicted"/>
<dbReference type="EMBL" id="LVKB01000120">
    <property type="protein sequence ID" value="ORD96170.1"/>
    <property type="molecule type" value="Genomic_DNA"/>
</dbReference>
<sequence>MVEEGKIYLPFDEAFEVFKTLIQQYDYYKPQYNTHSTAGFNNSPRKPTKPNLTNRTFSFNNSLDFFKNLSNQQSNNNNKTSHSHDSTDNNKVEITHSNNNTHSIY</sequence>
<gene>
    <name evidence="2" type="ORF">HERIO_1875</name>
</gene>
<feature type="region of interest" description="Disordered" evidence="1">
    <location>
        <begin position="68"/>
        <end position="105"/>
    </location>
</feature>
<keyword evidence="3" id="KW-1185">Reference proteome</keyword>
<accession>A0A1X0Q8R2</accession>
<evidence type="ECO:0000256" key="1">
    <source>
        <dbReference type="SAM" id="MobiDB-lite"/>
    </source>
</evidence>
<comment type="caution">
    <text evidence="2">The sequence shown here is derived from an EMBL/GenBank/DDBJ whole genome shotgun (WGS) entry which is preliminary data.</text>
</comment>
<organism evidence="2 3">
    <name type="scientific">Hepatospora eriocheir</name>
    <dbReference type="NCBI Taxonomy" id="1081669"/>
    <lineage>
        <taxon>Eukaryota</taxon>
        <taxon>Fungi</taxon>
        <taxon>Fungi incertae sedis</taxon>
        <taxon>Microsporidia</taxon>
        <taxon>Hepatosporidae</taxon>
        <taxon>Hepatospora</taxon>
    </lineage>
</organism>
<feature type="compositionally biased region" description="Polar residues" evidence="1">
    <location>
        <begin position="95"/>
        <end position="105"/>
    </location>
</feature>
<dbReference type="VEuPathDB" id="MicrosporidiaDB:A0H76_2409"/>
<feature type="compositionally biased region" description="Low complexity" evidence="1">
    <location>
        <begin position="68"/>
        <end position="80"/>
    </location>
</feature>
<reference evidence="2 3" key="1">
    <citation type="journal article" date="2017" name="Environ. Microbiol.">
        <title>Decay of the glycolytic pathway and adaptation to intranuclear parasitism within Enterocytozoonidae microsporidia.</title>
        <authorList>
            <person name="Wiredu Boakye D."/>
            <person name="Jaroenlak P."/>
            <person name="Prachumwat A."/>
            <person name="Williams T.A."/>
            <person name="Bateman K.S."/>
            <person name="Itsathitphaisarn O."/>
            <person name="Sritunyalucksana K."/>
            <person name="Paszkiewicz K.H."/>
            <person name="Moore K.A."/>
            <person name="Stentiford G.D."/>
            <person name="Williams B.A."/>
        </authorList>
    </citation>
    <scope>NUCLEOTIDE SEQUENCE [LARGE SCALE GENOMIC DNA]</scope>
    <source>
        <strain evidence="2 3">GB1</strain>
    </source>
</reference>
<name>A0A1X0Q8R2_9MICR</name>
<dbReference type="AlphaFoldDB" id="A0A1X0Q8R2"/>
<dbReference type="Proteomes" id="UP000192356">
    <property type="component" value="Unassembled WGS sequence"/>
</dbReference>
<feature type="compositionally biased region" description="Basic and acidic residues" evidence="1">
    <location>
        <begin position="82"/>
        <end position="94"/>
    </location>
</feature>
<protein>
    <submittedName>
        <fullName evidence="2">Uncharacterized protein</fullName>
    </submittedName>
</protein>
<evidence type="ECO:0000313" key="2">
    <source>
        <dbReference type="EMBL" id="ORD96170.1"/>
    </source>
</evidence>
<dbReference type="VEuPathDB" id="MicrosporidiaDB:HERIO_1875"/>
<evidence type="ECO:0000313" key="3">
    <source>
        <dbReference type="Proteomes" id="UP000192356"/>
    </source>
</evidence>